<comment type="caution">
    <text evidence="3">The sequence shown here is derived from an EMBL/GenBank/DDBJ whole genome shotgun (WGS) entry which is preliminary data.</text>
</comment>
<reference evidence="3 4" key="1">
    <citation type="journal article" date="2022" name="Allergy">
        <title>Genome assembly and annotation of Periplaneta americana reveal a comprehensive cockroach allergen profile.</title>
        <authorList>
            <person name="Wang L."/>
            <person name="Xiong Q."/>
            <person name="Saelim N."/>
            <person name="Wang L."/>
            <person name="Nong W."/>
            <person name="Wan A.T."/>
            <person name="Shi M."/>
            <person name="Liu X."/>
            <person name="Cao Q."/>
            <person name="Hui J.H.L."/>
            <person name="Sookrung N."/>
            <person name="Leung T.F."/>
            <person name="Tungtrongchitr A."/>
            <person name="Tsui S.K.W."/>
        </authorList>
    </citation>
    <scope>NUCLEOTIDE SEQUENCE [LARGE SCALE GENOMIC DNA]</scope>
    <source>
        <strain evidence="3">PWHHKU_190912</strain>
    </source>
</reference>
<keyword evidence="1" id="KW-0175">Coiled coil</keyword>
<dbReference type="Gene3D" id="3.40.50.1010">
    <property type="entry name" value="5'-nuclease"/>
    <property type="match status" value="1"/>
</dbReference>
<dbReference type="Proteomes" id="UP001148838">
    <property type="component" value="Unassembled WGS sequence"/>
</dbReference>
<accession>A0ABQ8T1M0</accession>
<proteinExistence type="predicted"/>
<name>A0ABQ8T1M0_PERAM</name>
<gene>
    <name evidence="3" type="ORF">ANN_08072</name>
</gene>
<evidence type="ECO:0000256" key="1">
    <source>
        <dbReference type="SAM" id="Coils"/>
    </source>
</evidence>
<evidence type="ECO:0000313" key="4">
    <source>
        <dbReference type="Proteomes" id="UP001148838"/>
    </source>
</evidence>
<feature type="region of interest" description="Disordered" evidence="2">
    <location>
        <begin position="94"/>
        <end position="136"/>
    </location>
</feature>
<dbReference type="PANTHER" id="PTHR47027:SF20">
    <property type="entry name" value="REVERSE TRANSCRIPTASE-LIKE PROTEIN WITH RNA-DIRECTED DNA POLYMERASE DOMAIN"/>
    <property type="match status" value="1"/>
</dbReference>
<keyword evidence="4" id="KW-1185">Reference proteome</keyword>
<evidence type="ECO:0000256" key="2">
    <source>
        <dbReference type="SAM" id="MobiDB-lite"/>
    </source>
</evidence>
<protein>
    <recommendedName>
        <fullName evidence="5">PIN domain-containing protein</fullName>
    </recommendedName>
</protein>
<evidence type="ECO:0008006" key="5">
    <source>
        <dbReference type="Google" id="ProtNLM"/>
    </source>
</evidence>
<dbReference type="EMBL" id="JAJSOF020000017">
    <property type="protein sequence ID" value="KAJ4439941.1"/>
    <property type="molecule type" value="Genomic_DNA"/>
</dbReference>
<feature type="coiled-coil region" evidence="1">
    <location>
        <begin position="156"/>
        <end position="183"/>
    </location>
</feature>
<sequence length="295" mass="33791">MIMSRDKNILRNGNIKIGDLSFEEVEKFKYLGARVTNLNDTLEEFKLRELAQVVLRIRKIIFFGTVFLCGVDPPVLKLQKFDSGFSEYVSVVQSSSQGSPSSLPEEDQSDSELVVESFSEDEDEDKRTDKDGSVDAVSLVPTKDAESLTGATPAEIQTLLHRKEELERRHRRQEKHRQRVQAILRDSVVSVEIEVKPHNLVPDTNCFIDYLNELQILAQAGPVTEHYYTLMVPLVVCSQKAERIYKTVILPVVLYGCETWTFTLREEQRLRVFENKVLRKIFGTKRDGPQLWSNG</sequence>
<dbReference type="PANTHER" id="PTHR47027">
    <property type="entry name" value="REVERSE TRANSCRIPTASE DOMAIN-CONTAINING PROTEIN"/>
    <property type="match status" value="1"/>
</dbReference>
<organism evidence="3 4">
    <name type="scientific">Periplaneta americana</name>
    <name type="common">American cockroach</name>
    <name type="synonym">Blatta americana</name>
    <dbReference type="NCBI Taxonomy" id="6978"/>
    <lineage>
        <taxon>Eukaryota</taxon>
        <taxon>Metazoa</taxon>
        <taxon>Ecdysozoa</taxon>
        <taxon>Arthropoda</taxon>
        <taxon>Hexapoda</taxon>
        <taxon>Insecta</taxon>
        <taxon>Pterygota</taxon>
        <taxon>Neoptera</taxon>
        <taxon>Polyneoptera</taxon>
        <taxon>Dictyoptera</taxon>
        <taxon>Blattodea</taxon>
        <taxon>Blattoidea</taxon>
        <taxon>Blattidae</taxon>
        <taxon>Blattinae</taxon>
        <taxon>Periplaneta</taxon>
    </lineage>
</organism>
<evidence type="ECO:0000313" key="3">
    <source>
        <dbReference type="EMBL" id="KAJ4439941.1"/>
    </source>
</evidence>